<dbReference type="AlphaFoldDB" id="A0AA39HET8"/>
<keyword evidence="4 8" id="KW-0812">Transmembrane</keyword>
<evidence type="ECO:0000256" key="4">
    <source>
        <dbReference type="ARBA" id="ARBA00022692"/>
    </source>
</evidence>
<dbReference type="InterPro" id="IPR001507">
    <property type="entry name" value="ZP_dom"/>
</dbReference>
<keyword evidence="3" id="KW-1003">Cell membrane</keyword>
<evidence type="ECO:0000259" key="10">
    <source>
        <dbReference type="PROSITE" id="PS51034"/>
    </source>
</evidence>
<keyword evidence="5 9" id="KW-0732">Signal</keyword>
<dbReference type="InterPro" id="IPR057475">
    <property type="entry name" value="CUT_C"/>
</dbReference>
<keyword evidence="2" id="KW-0193">Cuticle</keyword>
<evidence type="ECO:0000256" key="6">
    <source>
        <dbReference type="ARBA" id="ARBA00022989"/>
    </source>
</evidence>
<feature type="signal peptide" evidence="9">
    <location>
        <begin position="1"/>
        <end position="18"/>
    </location>
</feature>
<keyword evidence="12" id="KW-1185">Reference proteome</keyword>
<feature type="chain" id="PRO_5041468949" description="ZP domain-containing protein" evidence="9">
    <location>
        <begin position="19"/>
        <end position="390"/>
    </location>
</feature>
<gene>
    <name evidence="11" type="ORF">QR680_017500</name>
</gene>
<comment type="subcellular location">
    <subcellularLocation>
        <location evidence="1">Cell membrane</location>
        <topology evidence="1">Single-pass type I membrane protein</topology>
    </subcellularLocation>
</comment>
<dbReference type="Pfam" id="PF25301">
    <property type="entry name" value="CUT_C"/>
    <property type="match status" value="1"/>
</dbReference>
<evidence type="ECO:0000256" key="1">
    <source>
        <dbReference type="ARBA" id="ARBA00004251"/>
    </source>
</evidence>
<sequence length="390" mass="44077">MLRFPLFFFCLLLPQTLALFMDNTLIGNPEIKCNADTIEMQFRTKRRFTGKVYVKGHYNNPDCRVDYNHTNADGIPTGGIKLHHGSCDMDRQRTIRPEGMRFSTVLVISFHPLFVTQTDRAFIINCMYHEAAQTVTSSIDVSTLPTEVLQNEMPKPECVYTIRKDEIDGPILRYAKVGDQVVHRWECNSDIYGLLVHSCYVDDAQGSKELVIDEHGCHTDRVLIGDPTYVQALNMAYREANVFKFADRVAVRFQCAIRLCLKEDGGCNDVTPPNCQLSSADFGARKRRLAPRSLSNAAALALDTDLISQTVIVLDNEEDSQRFAPEQLRTPPQRVCLSSALFAVVVSVLALLLIFITSSALYFYSRSTRFTEKCQSYRFAVHCPTAPVYE</sequence>
<evidence type="ECO:0000313" key="12">
    <source>
        <dbReference type="Proteomes" id="UP001175271"/>
    </source>
</evidence>
<dbReference type="InterPro" id="IPR056953">
    <property type="entry name" value="CUT_N"/>
</dbReference>
<protein>
    <recommendedName>
        <fullName evidence="10">ZP domain-containing protein</fullName>
    </recommendedName>
</protein>
<keyword evidence="6 8" id="KW-1133">Transmembrane helix</keyword>
<dbReference type="GO" id="GO:0005886">
    <property type="term" value="C:plasma membrane"/>
    <property type="evidence" value="ECO:0007669"/>
    <property type="project" value="UniProtKB-SubCell"/>
</dbReference>
<proteinExistence type="predicted"/>
<dbReference type="GO" id="GO:0042302">
    <property type="term" value="F:structural constituent of cuticle"/>
    <property type="evidence" value="ECO:0007669"/>
    <property type="project" value="UniProtKB-KW"/>
</dbReference>
<evidence type="ECO:0000256" key="7">
    <source>
        <dbReference type="ARBA" id="ARBA00023136"/>
    </source>
</evidence>
<dbReference type="Pfam" id="PF25057">
    <property type="entry name" value="CUT_N"/>
    <property type="match status" value="1"/>
</dbReference>
<dbReference type="EMBL" id="JAUCMV010000004">
    <property type="protein sequence ID" value="KAK0404542.1"/>
    <property type="molecule type" value="Genomic_DNA"/>
</dbReference>
<evidence type="ECO:0000256" key="5">
    <source>
        <dbReference type="ARBA" id="ARBA00022729"/>
    </source>
</evidence>
<dbReference type="PANTHER" id="PTHR22907:SF7">
    <property type="entry name" value="ZP DOMAIN-CONTAINING PROTEIN"/>
    <property type="match status" value="1"/>
</dbReference>
<evidence type="ECO:0000256" key="3">
    <source>
        <dbReference type="ARBA" id="ARBA00022475"/>
    </source>
</evidence>
<feature type="transmembrane region" description="Helical" evidence="8">
    <location>
        <begin position="340"/>
        <end position="364"/>
    </location>
</feature>
<name>A0AA39HET8_9BILA</name>
<dbReference type="Proteomes" id="UP001175271">
    <property type="component" value="Unassembled WGS sequence"/>
</dbReference>
<dbReference type="InterPro" id="IPR051962">
    <property type="entry name" value="Cuticlin"/>
</dbReference>
<evidence type="ECO:0000256" key="9">
    <source>
        <dbReference type="SAM" id="SignalP"/>
    </source>
</evidence>
<organism evidence="11 12">
    <name type="scientific">Steinernema hermaphroditum</name>
    <dbReference type="NCBI Taxonomy" id="289476"/>
    <lineage>
        <taxon>Eukaryota</taxon>
        <taxon>Metazoa</taxon>
        <taxon>Ecdysozoa</taxon>
        <taxon>Nematoda</taxon>
        <taxon>Chromadorea</taxon>
        <taxon>Rhabditida</taxon>
        <taxon>Tylenchina</taxon>
        <taxon>Panagrolaimomorpha</taxon>
        <taxon>Strongyloidoidea</taxon>
        <taxon>Steinernematidae</taxon>
        <taxon>Steinernema</taxon>
    </lineage>
</organism>
<evidence type="ECO:0000256" key="2">
    <source>
        <dbReference type="ARBA" id="ARBA00022460"/>
    </source>
</evidence>
<reference evidence="11" key="1">
    <citation type="submission" date="2023-06" db="EMBL/GenBank/DDBJ databases">
        <title>Genomic analysis of the entomopathogenic nematode Steinernema hermaphroditum.</title>
        <authorList>
            <person name="Schwarz E.M."/>
            <person name="Heppert J.K."/>
            <person name="Baniya A."/>
            <person name="Schwartz H.T."/>
            <person name="Tan C.-H."/>
            <person name="Antoshechkin I."/>
            <person name="Sternberg P.W."/>
            <person name="Goodrich-Blair H."/>
            <person name="Dillman A.R."/>
        </authorList>
    </citation>
    <scope>NUCLEOTIDE SEQUENCE</scope>
    <source>
        <strain evidence="11">PS9179</strain>
        <tissue evidence="11">Whole animal</tissue>
    </source>
</reference>
<accession>A0AA39HET8</accession>
<evidence type="ECO:0000313" key="11">
    <source>
        <dbReference type="EMBL" id="KAK0404542.1"/>
    </source>
</evidence>
<dbReference type="SMART" id="SM00241">
    <property type="entry name" value="ZP"/>
    <property type="match status" value="1"/>
</dbReference>
<feature type="domain" description="ZP" evidence="10">
    <location>
        <begin position="32"/>
        <end position="274"/>
    </location>
</feature>
<evidence type="ECO:0000256" key="8">
    <source>
        <dbReference type="SAM" id="Phobius"/>
    </source>
</evidence>
<dbReference type="PROSITE" id="PS51034">
    <property type="entry name" value="ZP_2"/>
    <property type="match status" value="1"/>
</dbReference>
<comment type="caution">
    <text evidence="11">The sequence shown here is derived from an EMBL/GenBank/DDBJ whole genome shotgun (WGS) entry which is preliminary data.</text>
</comment>
<dbReference type="PANTHER" id="PTHR22907">
    <property type="entry name" value="GH04558P"/>
    <property type="match status" value="1"/>
</dbReference>
<keyword evidence="7 8" id="KW-0472">Membrane</keyword>